<sequence>MGRIAFALLSTVAVLVLLFGYRTSTGESAEPVPASGPSGSLPDAVPGTRTVTGPVVTTRRGVVQVRITLQDNKIVTAEAVRVPDGGGRYREINSRAVPLLGQEAVRAQSADIDAVTGATVTSEGYRRSLQAAIDKAGLA</sequence>
<evidence type="ECO:0000313" key="3">
    <source>
        <dbReference type="EMBL" id="MFB9908349.1"/>
    </source>
</evidence>
<evidence type="ECO:0000259" key="2">
    <source>
        <dbReference type="SMART" id="SM00900"/>
    </source>
</evidence>
<proteinExistence type="predicted"/>
<dbReference type="Gene3D" id="3.90.1010.20">
    <property type="match status" value="1"/>
</dbReference>
<keyword evidence="4" id="KW-1185">Reference proteome</keyword>
<dbReference type="RefSeq" id="WP_377859989.1">
    <property type="nucleotide sequence ID" value="NZ_JBHLZU010000027.1"/>
</dbReference>
<accession>A0ABV6A5D9</accession>
<protein>
    <submittedName>
        <fullName evidence="3">FMN-binding protein</fullName>
    </submittedName>
</protein>
<feature type="region of interest" description="Disordered" evidence="1">
    <location>
        <begin position="27"/>
        <end position="52"/>
    </location>
</feature>
<feature type="domain" description="FMN-binding" evidence="2">
    <location>
        <begin position="58"/>
        <end position="136"/>
    </location>
</feature>
<name>A0ABV6A5D9_9PSEU</name>
<dbReference type="SMART" id="SM00900">
    <property type="entry name" value="FMN_bind"/>
    <property type="match status" value="1"/>
</dbReference>
<evidence type="ECO:0000313" key="4">
    <source>
        <dbReference type="Proteomes" id="UP001589693"/>
    </source>
</evidence>
<reference evidence="3 4" key="1">
    <citation type="submission" date="2024-09" db="EMBL/GenBank/DDBJ databases">
        <authorList>
            <person name="Sun Q."/>
            <person name="Mori K."/>
        </authorList>
    </citation>
    <scope>NUCLEOTIDE SEQUENCE [LARGE SCALE GENOMIC DNA]</scope>
    <source>
        <strain evidence="3 4">TBRC 7907</strain>
    </source>
</reference>
<dbReference type="Pfam" id="PF04205">
    <property type="entry name" value="FMN_bind"/>
    <property type="match status" value="1"/>
</dbReference>
<dbReference type="EMBL" id="JBHLZU010000027">
    <property type="protein sequence ID" value="MFB9908349.1"/>
    <property type="molecule type" value="Genomic_DNA"/>
</dbReference>
<gene>
    <name evidence="3" type="ORF">ACFFQA_30815</name>
</gene>
<organism evidence="3 4">
    <name type="scientific">Allokutzneria oryzae</name>
    <dbReference type="NCBI Taxonomy" id="1378989"/>
    <lineage>
        <taxon>Bacteria</taxon>
        <taxon>Bacillati</taxon>
        <taxon>Actinomycetota</taxon>
        <taxon>Actinomycetes</taxon>
        <taxon>Pseudonocardiales</taxon>
        <taxon>Pseudonocardiaceae</taxon>
        <taxon>Allokutzneria</taxon>
    </lineage>
</organism>
<comment type="caution">
    <text evidence="3">The sequence shown here is derived from an EMBL/GenBank/DDBJ whole genome shotgun (WGS) entry which is preliminary data.</text>
</comment>
<evidence type="ECO:0000256" key="1">
    <source>
        <dbReference type="SAM" id="MobiDB-lite"/>
    </source>
</evidence>
<dbReference type="InterPro" id="IPR007329">
    <property type="entry name" value="FMN-bd"/>
</dbReference>
<dbReference type="Proteomes" id="UP001589693">
    <property type="component" value="Unassembled WGS sequence"/>
</dbReference>